<dbReference type="Pfam" id="PF02518">
    <property type="entry name" value="HATPase_c"/>
    <property type="match status" value="1"/>
</dbReference>
<dbReference type="PROSITE" id="PS50109">
    <property type="entry name" value="HIS_KIN"/>
    <property type="match status" value="1"/>
</dbReference>
<gene>
    <name evidence="17" type="ORF">SAMN04488516_102306</name>
</gene>
<dbReference type="PRINTS" id="PR00344">
    <property type="entry name" value="BCTRLSENSOR"/>
</dbReference>
<evidence type="ECO:0000256" key="8">
    <source>
        <dbReference type="ARBA" id="ARBA00022741"/>
    </source>
</evidence>
<evidence type="ECO:0000313" key="17">
    <source>
        <dbReference type="EMBL" id="SDN49624.1"/>
    </source>
</evidence>
<dbReference type="InterPro" id="IPR036890">
    <property type="entry name" value="HATPase_C_sf"/>
</dbReference>
<dbReference type="NCBIfam" id="TIGR00229">
    <property type="entry name" value="sensory_box"/>
    <property type="match status" value="1"/>
</dbReference>
<comment type="catalytic activity">
    <reaction evidence="1">
        <text>ATP + protein L-histidine = ADP + protein N-phospho-L-histidine.</text>
        <dbReference type="EC" id="2.7.13.3"/>
    </reaction>
</comment>
<dbReference type="CDD" id="cd00075">
    <property type="entry name" value="HATPase"/>
    <property type="match status" value="1"/>
</dbReference>
<evidence type="ECO:0000256" key="13">
    <source>
        <dbReference type="ARBA" id="ARBA00023136"/>
    </source>
</evidence>
<dbReference type="SUPFAM" id="SSF47384">
    <property type="entry name" value="Homodimeric domain of signal transducing histidine kinase"/>
    <property type="match status" value="1"/>
</dbReference>
<dbReference type="InterPro" id="IPR033463">
    <property type="entry name" value="sCache_3"/>
</dbReference>
<keyword evidence="9 17" id="KW-0418">Kinase</keyword>
<keyword evidence="7 14" id="KW-0812">Transmembrane</keyword>
<keyword evidence="8" id="KW-0547">Nucleotide-binding</keyword>
<organism evidence="17 18">
    <name type="scientific">Desulfonauticus submarinus</name>
    <dbReference type="NCBI Taxonomy" id="206665"/>
    <lineage>
        <taxon>Bacteria</taxon>
        <taxon>Pseudomonadati</taxon>
        <taxon>Thermodesulfobacteriota</taxon>
        <taxon>Desulfovibrionia</taxon>
        <taxon>Desulfovibrionales</taxon>
        <taxon>Desulfonauticaceae</taxon>
        <taxon>Desulfonauticus</taxon>
    </lineage>
</organism>
<evidence type="ECO:0000313" key="18">
    <source>
        <dbReference type="Proteomes" id="UP000199602"/>
    </source>
</evidence>
<evidence type="ECO:0000256" key="1">
    <source>
        <dbReference type="ARBA" id="ARBA00000085"/>
    </source>
</evidence>
<feature type="transmembrane region" description="Helical" evidence="14">
    <location>
        <begin position="21"/>
        <end position="45"/>
    </location>
</feature>
<keyword evidence="10" id="KW-0067">ATP-binding</keyword>
<dbReference type="InterPro" id="IPR003661">
    <property type="entry name" value="HisK_dim/P_dom"/>
</dbReference>
<dbReference type="Gene3D" id="3.30.450.20">
    <property type="entry name" value="PAS domain"/>
    <property type="match status" value="1"/>
</dbReference>
<dbReference type="GO" id="GO:0000155">
    <property type="term" value="F:phosphorelay sensor kinase activity"/>
    <property type="evidence" value="ECO:0007669"/>
    <property type="project" value="InterPro"/>
</dbReference>
<evidence type="ECO:0000256" key="10">
    <source>
        <dbReference type="ARBA" id="ARBA00022840"/>
    </source>
</evidence>
<dbReference type="EMBL" id="FNIN01000002">
    <property type="protein sequence ID" value="SDN49624.1"/>
    <property type="molecule type" value="Genomic_DNA"/>
</dbReference>
<dbReference type="Pfam" id="PF17203">
    <property type="entry name" value="sCache_3_2"/>
    <property type="match status" value="1"/>
</dbReference>
<dbReference type="Gene3D" id="1.10.287.130">
    <property type="match status" value="1"/>
</dbReference>
<dbReference type="Pfam" id="PF13426">
    <property type="entry name" value="PAS_9"/>
    <property type="match status" value="1"/>
</dbReference>
<keyword evidence="12" id="KW-0902">Two-component regulatory system</keyword>
<evidence type="ECO:0000259" key="16">
    <source>
        <dbReference type="PROSITE" id="PS50112"/>
    </source>
</evidence>
<accession>A0A1H0BVD7</accession>
<dbReference type="PANTHER" id="PTHR43065">
    <property type="entry name" value="SENSOR HISTIDINE KINASE"/>
    <property type="match status" value="1"/>
</dbReference>
<dbReference type="SUPFAM" id="SSF55785">
    <property type="entry name" value="PYP-like sensor domain (PAS domain)"/>
    <property type="match status" value="1"/>
</dbReference>
<dbReference type="CDD" id="cd00082">
    <property type="entry name" value="HisKA"/>
    <property type="match status" value="1"/>
</dbReference>
<sequence>MKAHLFRIKEILEALSLKNKIFFSIVLAILLISATIALLAKWILIASLTQELETRGFAIGHSIAERGRGFVLEQDYPRLLALIFDEAKLKERRELIAYIFVVDAENKVISHTFVQSFPRELRVFLEQNKVRKDSSVHLLSVQGKSIFDIQTPIREGIYEIGRVHVGLNKAHMDNLVGKLRVMFLGFISLVIVFIFWLSHKISSNITRPLVSLTKAAQEVSRGNFEVSLGGDDQEIQCPAFLNHHFPCWHLDELGFRQDQEKDVHSCPECLFYKKGEGDEVSQLRSAFINMIWSIRLYRKRLKESEEKYRSLFVSGPEPIFVIEVKDLKILDVNPRAAEVYEYTDEELRKLYFWELWPEAQNFLQEEDSVLFQQGYLYLSRVIHFKKNKKAFFVNIHACPISYEQRQAIILSANDVTEMVEKDAQIIQAGKMKALGEMAAGIAHELNQPLNSIKMGADLLAFVLSGKASLERNEIIAVANDLGVQVKRASEIINNLRQFSRKSRLIPEKVDLNKVVYSVLSILKQQLSLNDIEVELDLLEELPLILGYENRMQQVIFNLINNARDAILEKKCLNKLERYKGKIIIGTQREAKGVILFIQDNGIGLSPENKERIFEPFFTTKEKGKGMGLGLAIVKSIIKDHRGVIDLEALQEGAKFKLWFPCVEEL</sequence>
<evidence type="ECO:0000256" key="12">
    <source>
        <dbReference type="ARBA" id="ARBA00023012"/>
    </source>
</evidence>
<keyword evidence="4" id="KW-1003">Cell membrane</keyword>
<dbReference type="PANTHER" id="PTHR43065:SF46">
    <property type="entry name" value="C4-DICARBOXYLATE TRANSPORT SENSOR PROTEIN DCTB"/>
    <property type="match status" value="1"/>
</dbReference>
<dbReference type="InterPro" id="IPR004358">
    <property type="entry name" value="Sig_transdc_His_kin-like_C"/>
</dbReference>
<dbReference type="Gene3D" id="3.30.565.10">
    <property type="entry name" value="Histidine kinase-like ATPase, C-terminal domain"/>
    <property type="match status" value="1"/>
</dbReference>
<dbReference type="SMART" id="SM00387">
    <property type="entry name" value="HATPase_c"/>
    <property type="match status" value="1"/>
</dbReference>
<evidence type="ECO:0000256" key="3">
    <source>
        <dbReference type="ARBA" id="ARBA00012438"/>
    </source>
</evidence>
<evidence type="ECO:0000256" key="6">
    <source>
        <dbReference type="ARBA" id="ARBA00022679"/>
    </source>
</evidence>
<feature type="domain" description="PAS" evidence="16">
    <location>
        <begin position="304"/>
        <end position="347"/>
    </location>
</feature>
<dbReference type="InterPro" id="IPR000014">
    <property type="entry name" value="PAS"/>
</dbReference>
<dbReference type="GO" id="GO:0005886">
    <property type="term" value="C:plasma membrane"/>
    <property type="evidence" value="ECO:0007669"/>
    <property type="project" value="UniProtKB-SubCell"/>
</dbReference>
<evidence type="ECO:0000256" key="14">
    <source>
        <dbReference type="SAM" id="Phobius"/>
    </source>
</evidence>
<name>A0A1H0BVD7_9BACT</name>
<dbReference type="SUPFAM" id="SSF55874">
    <property type="entry name" value="ATPase domain of HSP90 chaperone/DNA topoisomerase II/histidine kinase"/>
    <property type="match status" value="1"/>
</dbReference>
<feature type="transmembrane region" description="Helical" evidence="14">
    <location>
        <begin position="179"/>
        <end position="197"/>
    </location>
</feature>
<dbReference type="Proteomes" id="UP000199602">
    <property type="component" value="Unassembled WGS sequence"/>
</dbReference>
<dbReference type="SMART" id="SM00091">
    <property type="entry name" value="PAS"/>
    <property type="match status" value="1"/>
</dbReference>
<evidence type="ECO:0000256" key="2">
    <source>
        <dbReference type="ARBA" id="ARBA00004651"/>
    </source>
</evidence>
<dbReference type="InterPro" id="IPR035965">
    <property type="entry name" value="PAS-like_dom_sf"/>
</dbReference>
<evidence type="ECO:0000256" key="5">
    <source>
        <dbReference type="ARBA" id="ARBA00022553"/>
    </source>
</evidence>
<keyword evidence="11 14" id="KW-1133">Transmembrane helix</keyword>
<reference evidence="17 18" key="1">
    <citation type="submission" date="2016-10" db="EMBL/GenBank/DDBJ databases">
        <authorList>
            <person name="de Groot N.N."/>
        </authorList>
    </citation>
    <scope>NUCLEOTIDE SEQUENCE [LARGE SCALE GENOMIC DNA]</scope>
    <source>
        <strain evidence="17 18">DSM 15269</strain>
    </source>
</reference>
<dbReference type="PROSITE" id="PS50112">
    <property type="entry name" value="PAS"/>
    <property type="match status" value="1"/>
</dbReference>
<keyword evidence="5" id="KW-0597">Phosphoprotein</keyword>
<keyword evidence="18" id="KW-1185">Reference proteome</keyword>
<evidence type="ECO:0000256" key="7">
    <source>
        <dbReference type="ARBA" id="ARBA00022692"/>
    </source>
</evidence>
<dbReference type="RefSeq" id="WP_234970944.1">
    <property type="nucleotide sequence ID" value="NZ_FNIN01000002.1"/>
</dbReference>
<keyword evidence="6" id="KW-0808">Transferase</keyword>
<evidence type="ECO:0000256" key="11">
    <source>
        <dbReference type="ARBA" id="ARBA00022989"/>
    </source>
</evidence>
<dbReference type="SMART" id="SM00388">
    <property type="entry name" value="HisKA"/>
    <property type="match status" value="1"/>
</dbReference>
<evidence type="ECO:0000256" key="4">
    <source>
        <dbReference type="ARBA" id="ARBA00022475"/>
    </source>
</evidence>
<evidence type="ECO:0000256" key="9">
    <source>
        <dbReference type="ARBA" id="ARBA00022777"/>
    </source>
</evidence>
<dbReference type="EC" id="2.7.13.3" evidence="3"/>
<dbReference type="InterPro" id="IPR036097">
    <property type="entry name" value="HisK_dim/P_sf"/>
</dbReference>
<feature type="domain" description="Histidine kinase" evidence="15">
    <location>
        <begin position="440"/>
        <end position="663"/>
    </location>
</feature>
<dbReference type="AlphaFoldDB" id="A0A1H0BVD7"/>
<dbReference type="InterPro" id="IPR003594">
    <property type="entry name" value="HATPase_dom"/>
</dbReference>
<protein>
    <recommendedName>
        <fullName evidence="3">histidine kinase</fullName>
        <ecNumber evidence="3">2.7.13.3</ecNumber>
    </recommendedName>
</protein>
<dbReference type="InterPro" id="IPR005467">
    <property type="entry name" value="His_kinase_dom"/>
</dbReference>
<dbReference type="STRING" id="206665.SAMN04488516_102306"/>
<keyword evidence="13 14" id="KW-0472">Membrane</keyword>
<comment type="subcellular location">
    <subcellularLocation>
        <location evidence="2">Cell membrane</location>
        <topology evidence="2">Multi-pass membrane protein</topology>
    </subcellularLocation>
</comment>
<dbReference type="GO" id="GO:0005524">
    <property type="term" value="F:ATP binding"/>
    <property type="evidence" value="ECO:0007669"/>
    <property type="project" value="UniProtKB-KW"/>
</dbReference>
<dbReference type="Pfam" id="PF00512">
    <property type="entry name" value="HisKA"/>
    <property type="match status" value="1"/>
</dbReference>
<dbReference type="Gene3D" id="6.10.340.10">
    <property type="match status" value="1"/>
</dbReference>
<evidence type="ECO:0000259" key="15">
    <source>
        <dbReference type="PROSITE" id="PS50109"/>
    </source>
</evidence>
<proteinExistence type="predicted"/>